<keyword evidence="2" id="KW-1185">Reference proteome</keyword>
<dbReference type="AlphaFoldDB" id="A0A0G4PZC6"/>
<protein>
    <submittedName>
        <fullName evidence="1">Str. FM013</fullName>
    </submittedName>
</protein>
<evidence type="ECO:0000313" key="1">
    <source>
        <dbReference type="EMBL" id="CRL31515.1"/>
    </source>
</evidence>
<evidence type="ECO:0000313" key="2">
    <source>
        <dbReference type="Proteomes" id="UP000053732"/>
    </source>
</evidence>
<name>A0A0G4PZC6_PENC3</name>
<reference evidence="1 2" key="1">
    <citation type="journal article" date="2014" name="Nat. Commun.">
        <title>Multiple recent horizontal transfers of a large genomic region in cheese making fungi.</title>
        <authorList>
            <person name="Cheeseman K."/>
            <person name="Ropars J."/>
            <person name="Renault P."/>
            <person name="Dupont J."/>
            <person name="Gouzy J."/>
            <person name="Branca A."/>
            <person name="Abraham A.L."/>
            <person name="Ceppi M."/>
            <person name="Conseiller E."/>
            <person name="Debuchy R."/>
            <person name="Malagnac F."/>
            <person name="Goarin A."/>
            <person name="Silar P."/>
            <person name="Lacoste S."/>
            <person name="Sallet E."/>
            <person name="Bensimon A."/>
            <person name="Giraud T."/>
            <person name="Brygoo Y."/>
        </authorList>
    </citation>
    <scope>NUCLEOTIDE SEQUENCE [LARGE SCALE GENOMIC DNA]</scope>
    <source>
        <strain evidence="2">FM 013</strain>
    </source>
</reference>
<dbReference type="Proteomes" id="UP000053732">
    <property type="component" value="Unassembled WGS sequence"/>
</dbReference>
<sequence>MAWIASPSNVTREDFQIGNSGGADEIRRVDVCALSCFSKTARSAGVQCCVRRSARSADSSFFRRSLSLRGWSGRGLLAVLSRRG</sequence>
<dbReference type="EMBL" id="HG793313">
    <property type="protein sequence ID" value="CRL31515.1"/>
    <property type="molecule type" value="Genomic_DNA"/>
</dbReference>
<accession>A0A0G4PZC6</accession>
<proteinExistence type="predicted"/>
<gene>
    <name evidence="1" type="ORF">PCAMFM013_S4Jg000037</name>
</gene>
<organism evidence="1 2">
    <name type="scientific">Penicillium camemberti (strain FM 013)</name>
    <dbReference type="NCBI Taxonomy" id="1429867"/>
    <lineage>
        <taxon>Eukaryota</taxon>
        <taxon>Fungi</taxon>
        <taxon>Dikarya</taxon>
        <taxon>Ascomycota</taxon>
        <taxon>Pezizomycotina</taxon>
        <taxon>Eurotiomycetes</taxon>
        <taxon>Eurotiomycetidae</taxon>
        <taxon>Eurotiales</taxon>
        <taxon>Aspergillaceae</taxon>
        <taxon>Penicillium</taxon>
    </lineage>
</organism>